<feature type="domain" description="UspA" evidence="2">
    <location>
        <begin position="3"/>
        <end position="131"/>
    </location>
</feature>
<feature type="domain" description="UspA" evidence="2">
    <location>
        <begin position="148"/>
        <end position="299"/>
    </location>
</feature>
<proteinExistence type="inferred from homology"/>
<dbReference type="Pfam" id="PF00582">
    <property type="entry name" value="Usp"/>
    <property type="match status" value="3"/>
</dbReference>
<dbReference type="OrthoDB" id="5486394at2"/>
<evidence type="ECO:0000313" key="4">
    <source>
        <dbReference type="Proteomes" id="UP000282656"/>
    </source>
</evidence>
<name>A0A3A8QHF6_9BACT</name>
<dbReference type="SUPFAM" id="SSF52402">
    <property type="entry name" value="Adenine nucleotide alpha hydrolases-like"/>
    <property type="match status" value="3"/>
</dbReference>
<evidence type="ECO:0000259" key="2">
    <source>
        <dbReference type="Pfam" id="PF00582"/>
    </source>
</evidence>
<dbReference type="InterPro" id="IPR006016">
    <property type="entry name" value="UspA"/>
</dbReference>
<dbReference type="PANTHER" id="PTHR46268">
    <property type="entry name" value="STRESS RESPONSE PROTEIN NHAX"/>
    <property type="match status" value="1"/>
</dbReference>
<dbReference type="EMBL" id="RAWM01000085">
    <property type="protein sequence ID" value="RKH64332.1"/>
    <property type="molecule type" value="Genomic_DNA"/>
</dbReference>
<feature type="domain" description="UspA" evidence="2">
    <location>
        <begin position="314"/>
        <end position="453"/>
    </location>
</feature>
<dbReference type="CDD" id="cd00293">
    <property type="entry name" value="USP-like"/>
    <property type="match status" value="2"/>
</dbReference>
<reference evidence="4" key="1">
    <citation type="submission" date="2018-09" db="EMBL/GenBank/DDBJ databases">
        <authorList>
            <person name="Livingstone P.G."/>
            <person name="Whitworth D.E."/>
        </authorList>
    </citation>
    <scope>NUCLEOTIDE SEQUENCE [LARGE SCALE GENOMIC DNA]</scope>
    <source>
        <strain evidence="4">AB047A</strain>
    </source>
</reference>
<dbReference type="Gene3D" id="3.40.50.620">
    <property type="entry name" value="HUPs"/>
    <property type="match status" value="3"/>
</dbReference>
<comment type="similarity">
    <text evidence="1">Belongs to the universal stress protein A family.</text>
</comment>
<dbReference type="PANTHER" id="PTHR46268:SF6">
    <property type="entry name" value="UNIVERSAL STRESS PROTEIN UP12"/>
    <property type="match status" value="1"/>
</dbReference>
<accession>A0A3A8QHF6</accession>
<comment type="caution">
    <text evidence="3">The sequence shown here is derived from an EMBL/GenBank/DDBJ whole genome shotgun (WGS) entry which is preliminary data.</text>
</comment>
<evidence type="ECO:0000256" key="1">
    <source>
        <dbReference type="ARBA" id="ARBA00008791"/>
    </source>
</evidence>
<evidence type="ECO:0000313" key="3">
    <source>
        <dbReference type="EMBL" id="RKH64332.1"/>
    </source>
</evidence>
<gene>
    <name evidence="3" type="ORF">D7X96_25850</name>
</gene>
<sequence>MAIICATNLSAEAAHAATVAATLAGRLGEPLLLLGVDDEVPDAEAPDALSTAEGGLAAEAARLRPLLGPGGSVEPRMQRGASVETLLGDAECKSARMVVVAAGGWRTSPWRKTSLAERLARHGCAPVLAVRRDSALLDWARGRRRLLVMVGVDPRSATSDAAITFLRELRRVGGCDVLAAYVCSPLEERERLGIRTPVHVERLDPRERSMEGLDPLVERVLHREVRERLGDLEGEGRVEVVLEPGYGRPADHLLHVAHARSAELTVVGMHLRGGVQRLWHGSVSEGVLRHAERSVACIPPGAREPRRLPPPRSALVPVDFTLASGQAIAQACSLVGPGGRVHLLHVHRLKGRERGPRDFHGVLPEPESERDQVMQRLWAQVPRDTVAQAVHWSVEGVSGDDVTIAICQATEREGVDLVCVGTSSRREVAPDVLEEAVAKELVLRCRRPVMVVPSV</sequence>
<protein>
    <submittedName>
        <fullName evidence="3">Universal stress protein</fullName>
    </submittedName>
</protein>
<organism evidence="3 4">
    <name type="scientific">Corallococcus interemptor</name>
    <dbReference type="NCBI Taxonomy" id="2316720"/>
    <lineage>
        <taxon>Bacteria</taxon>
        <taxon>Pseudomonadati</taxon>
        <taxon>Myxococcota</taxon>
        <taxon>Myxococcia</taxon>
        <taxon>Myxococcales</taxon>
        <taxon>Cystobacterineae</taxon>
        <taxon>Myxococcaceae</taxon>
        <taxon>Corallococcus</taxon>
    </lineage>
</organism>
<keyword evidence="4" id="KW-1185">Reference proteome</keyword>
<dbReference type="Proteomes" id="UP000282656">
    <property type="component" value="Unassembled WGS sequence"/>
</dbReference>
<dbReference type="InterPro" id="IPR014729">
    <property type="entry name" value="Rossmann-like_a/b/a_fold"/>
</dbReference>
<dbReference type="RefSeq" id="WP_120552380.1">
    <property type="nucleotide sequence ID" value="NZ_RAWM01000085.1"/>
</dbReference>
<dbReference type="AlphaFoldDB" id="A0A3A8QHF6"/>